<comment type="caution">
    <text evidence="1">The sequence shown here is derived from an EMBL/GenBank/DDBJ whole genome shotgun (WGS) entry which is preliminary data.</text>
</comment>
<dbReference type="Proteomes" id="UP000002938">
    <property type="component" value="Unassembled WGS sequence"/>
</dbReference>
<evidence type="ECO:0000313" key="1">
    <source>
        <dbReference type="EMBL" id="EFF62514.1"/>
    </source>
</evidence>
<proteinExistence type="predicted"/>
<sequence length="187" mass="22203">MKIDGFRLILTSKEEQELFKKIDNLIVKICTSCIPHIWKFADDDLFNGELRLAVENDIDQLLNANQSQNSLYFSNLDMLLSNLYDGSKKDDDDSIHWMEFSKYYTYKQLIEKNILDLQDDLYKNIISQIKDDERIIEFNLNDNSDLSYDELLEEIIEDKLERDIFKTYLMKVPVTYFIDLIKSNIQS</sequence>
<dbReference type="EMBL" id="ADMN01000123">
    <property type="protein sequence ID" value="EFF62514.1"/>
    <property type="molecule type" value="Genomic_DNA"/>
</dbReference>
<accession>A0ABP2HXV2</accession>
<name>A0ABP2HXV2_9FIRM</name>
<organism evidence="1 2">
    <name type="scientific">Turicibacter sanguinis PC909</name>
    <dbReference type="NCBI Taxonomy" id="702450"/>
    <lineage>
        <taxon>Bacteria</taxon>
        <taxon>Bacillati</taxon>
        <taxon>Bacillota</taxon>
        <taxon>Erysipelotrichia</taxon>
        <taxon>Erysipelotrichales</taxon>
        <taxon>Turicibacteraceae</taxon>
        <taxon>Turicibacter</taxon>
    </lineage>
</organism>
<evidence type="ECO:0000313" key="2">
    <source>
        <dbReference type="Proteomes" id="UP000002938"/>
    </source>
</evidence>
<protein>
    <submittedName>
        <fullName evidence="1">Uncharacterized protein</fullName>
    </submittedName>
</protein>
<gene>
    <name evidence="1" type="ORF">CUW_1920</name>
</gene>
<keyword evidence="2" id="KW-1185">Reference proteome</keyword>
<reference evidence="1 2" key="1">
    <citation type="journal article" date="2011" name="J. Bacteriol.">
        <title>Draft Genome Sequence of Turicibacter sanguinis PC909, Isolated from Human Feces.</title>
        <authorList>
            <person name="Cuiv P.O."/>
            <person name="Klaassens E.S."/>
            <person name="Durkin A.S."/>
            <person name="Harkins D.M."/>
            <person name="Foster L."/>
            <person name="McCorrison J."/>
            <person name="Torralba M."/>
            <person name="Nelson K.E."/>
            <person name="Morrison M."/>
        </authorList>
    </citation>
    <scope>NUCLEOTIDE SEQUENCE [LARGE SCALE GENOMIC DNA]</scope>
    <source>
        <strain evidence="1 2">PC909</strain>
    </source>
</reference>
<dbReference type="RefSeq" id="WP_006785921.1">
    <property type="nucleotide sequence ID" value="NZ_ADMN01000123.1"/>
</dbReference>